<gene>
    <name evidence="5" type="ORF">METZ01_LOCUS320087</name>
</gene>
<dbReference type="PANTHER" id="PTHR42693:SF53">
    <property type="entry name" value="ENDO-4-O-SULFATASE"/>
    <property type="match status" value="1"/>
</dbReference>
<feature type="region of interest" description="Disordered" evidence="3">
    <location>
        <begin position="340"/>
        <end position="360"/>
    </location>
</feature>
<dbReference type="InterPro" id="IPR017850">
    <property type="entry name" value="Alkaline_phosphatase_core_sf"/>
</dbReference>
<feature type="non-terminal residue" evidence="5">
    <location>
        <position position="1"/>
    </location>
</feature>
<comment type="similarity">
    <text evidence="1">Belongs to the sulfatase family.</text>
</comment>
<evidence type="ECO:0000256" key="2">
    <source>
        <dbReference type="ARBA" id="ARBA00022801"/>
    </source>
</evidence>
<protein>
    <recommendedName>
        <fullName evidence="4">N-sulphoglucosamine sulphohydrolase C-terminal domain-containing protein</fullName>
    </recommendedName>
</protein>
<dbReference type="InterPro" id="IPR032506">
    <property type="entry name" value="SGSH_C"/>
</dbReference>
<dbReference type="Pfam" id="PF16347">
    <property type="entry name" value="SGSH_C"/>
    <property type="match status" value="1"/>
</dbReference>
<dbReference type="AlphaFoldDB" id="A0A382P1I7"/>
<dbReference type="GO" id="GO:0004065">
    <property type="term" value="F:arylsulfatase activity"/>
    <property type="evidence" value="ECO:0007669"/>
    <property type="project" value="TreeGrafter"/>
</dbReference>
<evidence type="ECO:0000256" key="1">
    <source>
        <dbReference type="ARBA" id="ARBA00008779"/>
    </source>
</evidence>
<dbReference type="PANTHER" id="PTHR42693">
    <property type="entry name" value="ARYLSULFATASE FAMILY MEMBER"/>
    <property type="match status" value="1"/>
</dbReference>
<dbReference type="InterPro" id="IPR050738">
    <property type="entry name" value="Sulfatase"/>
</dbReference>
<feature type="region of interest" description="Disordered" evidence="3">
    <location>
        <begin position="1"/>
        <end position="20"/>
    </location>
</feature>
<keyword evidence="2" id="KW-0378">Hydrolase</keyword>
<evidence type="ECO:0000313" key="5">
    <source>
        <dbReference type="EMBL" id="SVC67233.1"/>
    </source>
</evidence>
<dbReference type="Gene3D" id="3.40.720.10">
    <property type="entry name" value="Alkaline Phosphatase, subunit A"/>
    <property type="match status" value="1"/>
</dbReference>
<proteinExistence type="inferred from homology"/>
<feature type="non-terminal residue" evidence="5">
    <location>
        <position position="360"/>
    </location>
</feature>
<dbReference type="InterPro" id="IPR013320">
    <property type="entry name" value="ConA-like_dom_sf"/>
</dbReference>
<dbReference type="EMBL" id="UINC01104234">
    <property type="protein sequence ID" value="SVC67233.1"/>
    <property type="molecule type" value="Genomic_DNA"/>
</dbReference>
<dbReference type="Gene3D" id="3.30.1120.10">
    <property type="match status" value="1"/>
</dbReference>
<feature type="domain" description="N-sulphoglucosamine sulphohydrolase C-terminal" evidence="4">
    <location>
        <begin position="71"/>
        <end position="201"/>
    </location>
</feature>
<reference evidence="5" key="1">
    <citation type="submission" date="2018-05" db="EMBL/GenBank/DDBJ databases">
        <authorList>
            <person name="Lanie J.A."/>
            <person name="Ng W.-L."/>
            <person name="Kazmierczak K.M."/>
            <person name="Andrzejewski T.M."/>
            <person name="Davidsen T.M."/>
            <person name="Wayne K.J."/>
            <person name="Tettelin H."/>
            <person name="Glass J.I."/>
            <person name="Rusch D."/>
            <person name="Podicherti R."/>
            <person name="Tsui H.-C.T."/>
            <person name="Winkler M.E."/>
        </authorList>
    </citation>
    <scope>NUCLEOTIDE SEQUENCE</scope>
</reference>
<dbReference type="SUPFAM" id="SSF53649">
    <property type="entry name" value="Alkaline phosphatase-like"/>
    <property type="match status" value="1"/>
</dbReference>
<dbReference type="SUPFAM" id="SSF49899">
    <property type="entry name" value="Concanavalin A-like lectins/glucanases"/>
    <property type="match status" value="1"/>
</dbReference>
<organism evidence="5">
    <name type="scientific">marine metagenome</name>
    <dbReference type="NCBI Taxonomy" id="408172"/>
    <lineage>
        <taxon>unclassified sequences</taxon>
        <taxon>metagenomes</taxon>
        <taxon>ecological metagenomes</taxon>
    </lineage>
</organism>
<name>A0A382P1I7_9ZZZZ</name>
<evidence type="ECO:0000259" key="4">
    <source>
        <dbReference type="Pfam" id="PF16347"/>
    </source>
</evidence>
<sequence length="360" mass="40201">RRNGIQYRDKDSDNLKPMGKGDLQFDMIPKRTRDGRVVKQGTEVMTGGSDTYHGYGLAWANASNTPFREYKHWVHEGGISSPLIAHWPKGIDKSRNGKLESQPGHLIDLMATCVDLGKVKYPSKVGSKAIVPMQGTSLAPAFNGRDIVREKPIFWEHEGNRAMREGKWKLVAKGANGSWELYDIEADRTELNNLAEKESARMNQMAERWEAWAQEALAKPWPWGAKKIKFSKKKTFTLKQGDHLPQTEAPMVRKRGFTVVAIVETKGNDGVIVAQGGTNHGWALHVWKGRLRFVTRHGGELTSLIVEEPFQKSEVNVSAELTAEGKVILKVNDKTVLQGKTPGPMVDMPLDGLEVGEDRN</sequence>
<accession>A0A382P1I7</accession>
<evidence type="ECO:0000256" key="3">
    <source>
        <dbReference type="SAM" id="MobiDB-lite"/>
    </source>
</evidence>